<feature type="region of interest" description="Disordered" evidence="1">
    <location>
        <begin position="1"/>
        <end position="43"/>
    </location>
</feature>
<proteinExistence type="predicted"/>
<organism evidence="2 3">
    <name type="scientific">Botrytis hyacinthi</name>
    <dbReference type="NCBI Taxonomy" id="278943"/>
    <lineage>
        <taxon>Eukaryota</taxon>
        <taxon>Fungi</taxon>
        <taxon>Dikarya</taxon>
        <taxon>Ascomycota</taxon>
        <taxon>Pezizomycotina</taxon>
        <taxon>Leotiomycetes</taxon>
        <taxon>Helotiales</taxon>
        <taxon>Sclerotiniaceae</taxon>
        <taxon>Botrytis</taxon>
    </lineage>
</organism>
<protein>
    <submittedName>
        <fullName evidence="2">Uncharacterized protein</fullName>
    </submittedName>
</protein>
<accession>A0A4Z1G9Q1</accession>
<evidence type="ECO:0000313" key="3">
    <source>
        <dbReference type="Proteomes" id="UP000297814"/>
    </source>
</evidence>
<sequence length="240" mass="28151">MSYHEKFWRGDDDDNKRKKQTRPPARQYNEPGPMHPVSHAPGVNVSPEHQYSIHVYLIFHQFDNMAPGNFIATMSFRTMFNDFQGMKTMDFSPATEYADPLFDVNGGDLRGVMVVQRTFMCKIGWVKRDKGKEKVYSRIKNCLPYAVRPEKMTDKEWEERRVKGPESRTEWVLKAIRMLKGERHWEKLPEEQFKTRHKEVRTVARMNGGAIGSRRTPFDMEPANCLDKIMTDVRVALYSE</sequence>
<name>A0A4Z1G9Q1_9HELO</name>
<dbReference type="Proteomes" id="UP000297814">
    <property type="component" value="Unassembled WGS sequence"/>
</dbReference>
<feature type="compositionally biased region" description="Basic and acidic residues" evidence="1">
    <location>
        <begin position="1"/>
        <end position="16"/>
    </location>
</feature>
<comment type="caution">
    <text evidence="2">The sequence shown here is derived from an EMBL/GenBank/DDBJ whole genome shotgun (WGS) entry which is preliminary data.</text>
</comment>
<keyword evidence="3" id="KW-1185">Reference proteome</keyword>
<gene>
    <name evidence="2" type="ORF">BHYA_0343g00080</name>
</gene>
<evidence type="ECO:0000256" key="1">
    <source>
        <dbReference type="SAM" id="MobiDB-lite"/>
    </source>
</evidence>
<dbReference type="AlphaFoldDB" id="A0A4Z1G9Q1"/>
<evidence type="ECO:0000313" key="2">
    <source>
        <dbReference type="EMBL" id="TGO32180.1"/>
    </source>
</evidence>
<dbReference type="EMBL" id="PQXK01000343">
    <property type="protein sequence ID" value="TGO32180.1"/>
    <property type="molecule type" value="Genomic_DNA"/>
</dbReference>
<reference evidence="2 3" key="1">
    <citation type="submission" date="2017-12" db="EMBL/GenBank/DDBJ databases">
        <title>Comparative genomics of Botrytis spp.</title>
        <authorList>
            <person name="Valero-Jimenez C.A."/>
            <person name="Tapia P."/>
            <person name="Veloso J."/>
            <person name="Silva-Moreno E."/>
            <person name="Staats M."/>
            <person name="Valdes J.H."/>
            <person name="Van Kan J.A.L."/>
        </authorList>
    </citation>
    <scope>NUCLEOTIDE SEQUENCE [LARGE SCALE GENOMIC DNA]</scope>
    <source>
        <strain evidence="2 3">Bh0001</strain>
    </source>
</reference>